<dbReference type="EMBL" id="CP046566">
    <property type="protein sequence ID" value="QGW26801.1"/>
    <property type="molecule type" value="Genomic_DNA"/>
</dbReference>
<proteinExistence type="predicted"/>
<evidence type="ECO:0000313" key="1">
    <source>
        <dbReference type="EMBL" id="QGW26801.1"/>
    </source>
</evidence>
<protein>
    <submittedName>
        <fullName evidence="1">Uncharacterized protein</fullName>
    </submittedName>
</protein>
<dbReference type="AlphaFoldDB" id="A0A6I6GVZ7"/>
<dbReference type="KEGG" id="fls:GLV81_00605"/>
<accession>A0A6I6GVZ7</accession>
<name>A0A6I6GVZ7_9BACT</name>
<evidence type="ECO:0000313" key="2">
    <source>
        <dbReference type="Proteomes" id="UP000426027"/>
    </source>
</evidence>
<organism evidence="1 2">
    <name type="scientific">Phnomibacter ginsenosidimutans</name>
    <dbReference type="NCBI Taxonomy" id="2676868"/>
    <lineage>
        <taxon>Bacteria</taxon>
        <taxon>Pseudomonadati</taxon>
        <taxon>Bacteroidota</taxon>
        <taxon>Chitinophagia</taxon>
        <taxon>Chitinophagales</taxon>
        <taxon>Chitinophagaceae</taxon>
        <taxon>Phnomibacter</taxon>
    </lineage>
</organism>
<reference evidence="1 2" key="1">
    <citation type="submission" date="2019-11" db="EMBL/GenBank/DDBJ databases">
        <authorList>
            <person name="Im W.T."/>
        </authorList>
    </citation>
    <scope>NUCLEOTIDE SEQUENCE [LARGE SCALE GENOMIC DNA]</scope>
    <source>
        <strain evidence="1 2">SB-02</strain>
    </source>
</reference>
<dbReference type="Proteomes" id="UP000426027">
    <property type="component" value="Chromosome"/>
</dbReference>
<gene>
    <name evidence="1" type="ORF">GLV81_00605</name>
</gene>
<dbReference type="RefSeq" id="WP_157475930.1">
    <property type="nucleotide sequence ID" value="NZ_CP046566.1"/>
</dbReference>
<keyword evidence="2" id="KW-1185">Reference proteome</keyword>
<sequence>MNWVLLYKTAIYTEAAILKGKLEDNNIPVQILNKQDSMYVLTLPGMHEIYVPGQLKELALGVLQEVLNN</sequence>